<evidence type="ECO:0000256" key="1">
    <source>
        <dbReference type="SAM" id="Coils"/>
    </source>
</evidence>
<dbReference type="AlphaFoldDB" id="A0A6V7VU16"/>
<organism evidence="4 5">
    <name type="scientific">Meloidogyne enterolobii</name>
    <name type="common">Root-knot nematode worm</name>
    <name type="synonym">Meloidogyne mayaguensis</name>
    <dbReference type="NCBI Taxonomy" id="390850"/>
    <lineage>
        <taxon>Eukaryota</taxon>
        <taxon>Metazoa</taxon>
        <taxon>Ecdysozoa</taxon>
        <taxon>Nematoda</taxon>
        <taxon>Chromadorea</taxon>
        <taxon>Rhabditida</taxon>
        <taxon>Tylenchina</taxon>
        <taxon>Tylenchomorpha</taxon>
        <taxon>Tylenchoidea</taxon>
        <taxon>Meloidogynidae</taxon>
        <taxon>Meloidogyninae</taxon>
        <taxon>Meloidogyne</taxon>
    </lineage>
</organism>
<dbReference type="OrthoDB" id="5877987at2759"/>
<proteinExistence type="predicted"/>
<protein>
    <submittedName>
        <fullName evidence="4">Uncharacterized protein</fullName>
    </submittedName>
</protein>
<sequence>MLYLKIIIIILLFFIKFVEQQKPLNISSSKNNFLPQTLITSSSTLINKNNQIPKITKFTKTIILPIQSNNKLRNPKIIPKVNTPSTPSQRLFLQSLLNKKQKERNNKQIQEQQLNLELKRRQNINKEKISSNRNSFNKNEGKTKIGESRQKINLTTTVNNKHQQLPNDKRHENILLLKTKLVEDSSFEREKAKQLIRERVFSISPTLPLFPSPFPPLLLPFLFSPSPPSTTTTTLKPLISTTTEIEPTLLENIDEEEEEEGEEEELKEDELTTTTTIISGNPPGMMPPNDNIVDELNNANDFMEVANRLGILEMFSTKTTTINIF</sequence>
<feature type="coiled-coil region" evidence="1">
    <location>
        <begin position="93"/>
        <end position="122"/>
    </location>
</feature>
<comment type="caution">
    <text evidence="4">The sequence shown here is derived from an EMBL/GenBank/DDBJ whole genome shotgun (WGS) entry which is preliminary data.</text>
</comment>
<dbReference type="EMBL" id="CAJEWN010000316">
    <property type="protein sequence ID" value="CAD2178319.1"/>
    <property type="molecule type" value="Genomic_DNA"/>
</dbReference>
<keyword evidence="1" id="KW-0175">Coiled coil</keyword>
<evidence type="ECO:0000313" key="4">
    <source>
        <dbReference type="EMBL" id="CAD2178319.1"/>
    </source>
</evidence>
<feature type="region of interest" description="Disordered" evidence="2">
    <location>
        <begin position="123"/>
        <end position="145"/>
    </location>
</feature>
<dbReference type="Proteomes" id="UP000580250">
    <property type="component" value="Unassembled WGS sequence"/>
</dbReference>
<feature type="signal peptide" evidence="3">
    <location>
        <begin position="1"/>
        <end position="20"/>
    </location>
</feature>
<feature type="compositionally biased region" description="Low complexity" evidence="2">
    <location>
        <begin position="272"/>
        <end position="287"/>
    </location>
</feature>
<evidence type="ECO:0000256" key="3">
    <source>
        <dbReference type="SAM" id="SignalP"/>
    </source>
</evidence>
<feature type="chain" id="PRO_5027571761" evidence="3">
    <location>
        <begin position="21"/>
        <end position="325"/>
    </location>
</feature>
<evidence type="ECO:0000256" key="2">
    <source>
        <dbReference type="SAM" id="MobiDB-lite"/>
    </source>
</evidence>
<name>A0A6V7VU16_MELEN</name>
<feature type="compositionally biased region" description="Acidic residues" evidence="2">
    <location>
        <begin position="252"/>
        <end position="268"/>
    </location>
</feature>
<evidence type="ECO:0000313" key="5">
    <source>
        <dbReference type="Proteomes" id="UP000580250"/>
    </source>
</evidence>
<reference evidence="4 5" key="1">
    <citation type="submission" date="2020-08" db="EMBL/GenBank/DDBJ databases">
        <authorList>
            <person name="Koutsovoulos G."/>
            <person name="Danchin GJ E."/>
        </authorList>
    </citation>
    <scope>NUCLEOTIDE SEQUENCE [LARGE SCALE GENOMIC DNA]</scope>
</reference>
<feature type="region of interest" description="Disordered" evidence="2">
    <location>
        <begin position="251"/>
        <end position="287"/>
    </location>
</feature>
<keyword evidence="3" id="KW-0732">Signal</keyword>
<accession>A0A6V7VU16</accession>
<gene>
    <name evidence="4" type="ORF">MENT_LOCUS30253</name>
</gene>